<proteinExistence type="predicted"/>
<dbReference type="OrthoDB" id="10265867at2759"/>
<gene>
    <name evidence="1" type="ORF">DILT_LOCUS19801</name>
</gene>
<protein>
    <submittedName>
        <fullName evidence="1">Uncharacterized protein</fullName>
    </submittedName>
</protein>
<dbReference type="PANTHER" id="PTHR12195">
    <property type="entry name" value="CYTOPLASMIC FMR1-INTERACTING PROTEIN-RELATED"/>
    <property type="match status" value="1"/>
</dbReference>
<evidence type="ECO:0000313" key="2">
    <source>
        <dbReference type="Proteomes" id="UP000281553"/>
    </source>
</evidence>
<reference evidence="1 2" key="1">
    <citation type="submission" date="2018-11" db="EMBL/GenBank/DDBJ databases">
        <authorList>
            <consortium name="Pathogen Informatics"/>
        </authorList>
    </citation>
    <scope>NUCLEOTIDE SEQUENCE [LARGE SCALE GENOMIC DNA]</scope>
</reference>
<dbReference type="AlphaFoldDB" id="A0A3P7Q1C1"/>
<keyword evidence="2" id="KW-1185">Reference proteome</keyword>
<name>A0A3P7Q1C1_DIBLA</name>
<sequence length="140" mass="15903">MSSADLDHQRRLHLGDALKKVHELVSIPLSEDVPVIQAANFSVLYQANTDTNFGDVIAFKSAFAGSAEDAMVFAQLNNLYNQGQEYAIMLYTWRSISRALPHEMAISRFVSELKRLARKDHKTYFINQAYMLMLGKMLTM</sequence>
<feature type="non-terminal residue" evidence="1">
    <location>
        <position position="140"/>
    </location>
</feature>
<dbReference type="GO" id="GO:0030833">
    <property type="term" value="P:regulation of actin filament polymerization"/>
    <property type="evidence" value="ECO:0007669"/>
    <property type="project" value="InterPro"/>
</dbReference>
<evidence type="ECO:0000313" key="1">
    <source>
        <dbReference type="EMBL" id="VDN49517.1"/>
    </source>
</evidence>
<dbReference type="GO" id="GO:0031267">
    <property type="term" value="F:small GTPase binding"/>
    <property type="evidence" value="ECO:0007669"/>
    <property type="project" value="InterPro"/>
</dbReference>
<dbReference type="Proteomes" id="UP000281553">
    <property type="component" value="Unassembled WGS sequence"/>
</dbReference>
<accession>A0A3P7Q1C1</accession>
<organism evidence="1 2">
    <name type="scientific">Dibothriocephalus latus</name>
    <name type="common">Fish tapeworm</name>
    <name type="synonym">Diphyllobothrium latum</name>
    <dbReference type="NCBI Taxonomy" id="60516"/>
    <lineage>
        <taxon>Eukaryota</taxon>
        <taxon>Metazoa</taxon>
        <taxon>Spiralia</taxon>
        <taxon>Lophotrochozoa</taxon>
        <taxon>Platyhelminthes</taxon>
        <taxon>Cestoda</taxon>
        <taxon>Eucestoda</taxon>
        <taxon>Diphyllobothriidea</taxon>
        <taxon>Diphyllobothriidae</taxon>
        <taxon>Dibothriocephalus</taxon>
    </lineage>
</organism>
<dbReference type="EMBL" id="UYRU01121878">
    <property type="protein sequence ID" value="VDN49517.1"/>
    <property type="molecule type" value="Genomic_DNA"/>
</dbReference>
<dbReference type="InterPro" id="IPR008081">
    <property type="entry name" value="Cytoplasmic_FMR1-int"/>
</dbReference>